<dbReference type="HAMAP" id="MF_01931">
    <property type="entry name" value="PurF"/>
    <property type="match status" value="1"/>
</dbReference>
<feature type="active site" description="Nucleophile" evidence="7 9">
    <location>
        <position position="2"/>
    </location>
</feature>
<dbReference type="InterPro" id="IPR005854">
    <property type="entry name" value="PurF"/>
</dbReference>
<dbReference type="Gene3D" id="3.40.50.2020">
    <property type="match status" value="1"/>
</dbReference>
<evidence type="ECO:0000256" key="4">
    <source>
        <dbReference type="ARBA" id="ARBA00022679"/>
    </source>
</evidence>
<keyword evidence="7" id="KW-0004">4Fe-4S</keyword>
<keyword evidence="7 10" id="KW-0460">Magnesium</keyword>
<evidence type="ECO:0000256" key="1">
    <source>
        <dbReference type="ARBA" id="ARBA00005209"/>
    </source>
</evidence>
<comment type="similarity">
    <text evidence="2 7 8">In the C-terminal section; belongs to the purine/pyrimidine phosphoribosyltransferase family.</text>
</comment>
<dbReference type="RefSeq" id="WP_002839642.1">
    <property type="nucleotide sequence ID" value="NZ_CAMYDD010000025.1"/>
</dbReference>
<dbReference type="UniPathway" id="UPA00074">
    <property type="reaction ID" value="UER00124"/>
</dbReference>
<evidence type="ECO:0000313" key="13">
    <source>
        <dbReference type="Proteomes" id="UP000215361"/>
    </source>
</evidence>
<dbReference type="Proteomes" id="UP000215361">
    <property type="component" value="Unassembled WGS sequence"/>
</dbReference>
<dbReference type="Pfam" id="PF00156">
    <property type="entry name" value="Pribosyltran"/>
    <property type="match status" value="1"/>
</dbReference>
<dbReference type="InterPro" id="IPR029055">
    <property type="entry name" value="Ntn_hydrolases_N"/>
</dbReference>
<dbReference type="GO" id="GO:0000287">
    <property type="term" value="F:magnesium ion binding"/>
    <property type="evidence" value="ECO:0007669"/>
    <property type="project" value="UniProtKB-UniRule"/>
</dbReference>
<keyword evidence="3 7" id="KW-0328">Glycosyltransferase</keyword>
<comment type="caution">
    <text evidence="12">The sequence shown here is derived from an EMBL/GenBank/DDBJ whole genome shotgun (WGS) entry which is preliminary data.</text>
</comment>
<keyword evidence="7 10" id="KW-0479">Metal-binding</keyword>
<dbReference type="EMBL" id="NDYI01000022">
    <property type="protein sequence ID" value="OXZ36928.1"/>
    <property type="molecule type" value="Genomic_DNA"/>
</dbReference>
<evidence type="ECO:0000256" key="2">
    <source>
        <dbReference type="ARBA" id="ARBA00010138"/>
    </source>
</evidence>
<dbReference type="GO" id="GO:0004044">
    <property type="term" value="F:amidophosphoribosyltransferase activity"/>
    <property type="evidence" value="ECO:0007669"/>
    <property type="project" value="UniProtKB-UniRule"/>
</dbReference>
<dbReference type="PANTHER" id="PTHR11907">
    <property type="entry name" value="AMIDOPHOSPHORIBOSYLTRANSFERASE"/>
    <property type="match status" value="1"/>
</dbReference>
<feature type="binding site" evidence="7 10">
    <location>
        <position position="345"/>
    </location>
    <ligand>
        <name>Mg(2+)</name>
        <dbReference type="ChEBI" id="CHEBI:18420"/>
    </ligand>
</feature>
<dbReference type="PIRSF" id="PIRSF000485">
    <property type="entry name" value="Amd_phspho_trans"/>
    <property type="match status" value="1"/>
</dbReference>
<keyword evidence="6 7" id="KW-0315">Glutamine amidotransferase</keyword>
<dbReference type="NCBIfam" id="TIGR01134">
    <property type="entry name" value="purF"/>
    <property type="match status" value="1"/>
</dbReference>
<dbReference type="SUPFAM" id="SSF56235">
    <property type="entry name" value="N-terminal nucleophile aminohydrolases (Ntn hydrolases)"/>
    <property type="match status" value="1"/>
</dbReference>
<reference evidence="13" key="1">
    <citation type="submission" date="2017-04" db="EMBL/GenBank/DDBJ databases">
        <title>Finegoldia magna isolated from orthopedic joint implant-associated infections.</title>
        <authorList>
            <person name="Bjorklund S."/>
            <person name="Bruggemann H."/>
            <person name="Jensen A."/>
            <person name="Hellmark B."/>
            <person name="Soderquist B."/>
        </authorList>
    </citation>
    <scope>NUCLEOTIDE SEQUENCE [LARGE SCALE GENOMIC DNA]</scope>
    <source>
        <strain evidence="13">08T492</strain>
    </source>
</reference>
<dbReference type="GO" id="GO:0009113">
    <property type="term" value="P:purine nucleobase biosynthetic process"/>
    <property type="evidence" value="ECO:0007669"/>
    <property type="project" value="UniProtKB-UniRule"/>
</dbReference>
<accession>A0A133MTE4</accession>
<keyword evidence="7 11" id="KW-0408">Iron</keyword>
<proteinExistence type="inferred from homology"/>
<comment type="cofactor">
    <cofactor evidence="7 11">
        <name>[4Fe-4S] cluster</name>
        <dbReference type="ChEBI" id="CHEBI:49883"/>
    </cofactor>
    <text evidence="7 11">Binds 1 [4Fe-4S] cluster per subunit.</text>
</comment>
<evidence type="ECO:0000256" key="3">
    <source>
        <dbReference type="ARBA" id="ARBA00022676"/>
    </source>
</evidence>
<dbReference type="InterPro" id="IPR000836">
    <property type="entry name" value="PRTase_dom"/>
</dbReference>
<comment type="catalytic activity">
    <reaction evidence="7 8">
        <text>5-phospho-beta-D-ribosylamine + L-glutamate + diphosphate = 5-phospho-alpha-D-ribose 1-diphosphate + L-glutamine + H2O</text>
        <dbReference type="Rhea" id="RHEA:14905"/>
        <dbReference type="ChEBI" id="CHEBI:15377"/>
        <dbReference type="ChEBI" id="CHEBI:29985"/>
        <dbReference type="ChEBI" id="CHEBI:33019"/>
        <dbReference type="ChEBI" id="CHEBI:58017"/>
        <dbReference type="ChEBI" id="CHEBI:58359"/>
        <dbReference type="ChEBI" id="CHEBI:58681"/>
        <dbReference type="EC" id="2.4.2.14"/>
    </reaction>
</comment>
<name>A0A133MTE4_FINMA</name>
<evidence type="ECO:0000256" key="8">
    <source>
        <dbReference type="PIRNR" id="PIRNR000485"/>
    </source>
</evidence>
<evidence type="ECO:0000256" key="9">
    <source>
        <dbReference type="PIRSR" id="PIRSR000485-1"/>
    </source>
</evidence>
<dbReference type="GO" id="GO:0051539">
    <property type="term" value="F:4 iron, 4 sulfur cluster binding"/>
    <property type="evidence" value="ECO:0007669"/>
    <property type="project" value="UniProtKB-KW"/>
</dbReference>
<keyword evidence="4 7" id="KW-0808">Transferase</keyword>
<dbReference type="AlphaFoldDB" id="A0A133MTE4"/>
<evidence type="ECO:0000256" key="7">
    <source>
        <dbReference type="HAMAP-Rule" id="MF_01931"/>
    </source>
</evidence>
<comment type="pathway">
    <text evidence="1 7 8">Purine metabolism; IMP biosynthesis via de novo pathway; N(1)-(5-phospho-D-ribosyl)glycinamide from 5-phospho-alpha-D-ribose 1-diphosphate: step 1/2.</text>
</comment>
<dbReference type="EC" id="2.4.2.14" evidence="7"/>
<evidence type="ECO:0000256" key="5">
    <source>
        <dbReference type="ARBA" id="ARBA00022755"/>
    </source>
</evidence>
<evidence type="ECO:0000256" key="11">
    <source>
        <dbReference type="PIRSR" id="PIRSR000485-3"/>
    </source>
</evidence>
<evidence type="ECO:0000256" key="10">
    <source>
        <dbReference type="PIRSR" id="PIRSR000485-2"/>
    </source>
</evidence>
<dbReference type="PROSITE" id="PS51278">
    <property type="entry name" value="GATASE_TYPE_2"/>
    <property type="match status" value="1"/>
</dbReference>
<feature type="binding site" evidence="7 11">
    <location>
        <position position="436"/>
    </location>
    <ligand>
        <name>[4Fe-4S] cluster</name>
        <dbReference type="ChEBI" id="CHEBI:49883"/>
    </ligand>
</feature>
<evidence type="ECO:0000313" key="12">
    <source>
        <dbReference type="EMBL" id="OXZ36928.1"/>
    </source>
</evidence>
<sequence>MCGVIGIYSKSEVNKKLFFGLNSLQHRGQESCGITVSNGENLHREKGMGLVIDVFKEENLNNLVGNIGIGHVRYSTAGGSHDYNTQPLMAFAKGIEMSLAHNGNLINHQILRTRLEEDGVMFQTAIDSEVILFLIARYYKGDIVEAIKKTMKLIKGAYAIVLCLKDKLVAFRDPLGIRPLVMGKNEEDVVFASENAAVEIVGATEIRDVKPGEIIVVDKEGINSSMYTTEGSPRHCFFEYVYFAREDATLDGTNAYNFRRRCGEYLSQESPCDVDLVVPVPDSGIPSAIGYAQKAGIPYAQGLVKNRYMGRTFIKPTQAEREMAVKLKLNPLRHVLKGKRIVLIDDSIVRGTTSANLIQRIREAGATEVHMRITSPPVKFPCYYGIDTPSRKHLIAANMDIEAIREKIGADSLAFISMEGMIKSSSDKIDKFCKACFDGDYPVDPIVI</sequence>
<comment type="function">
    <text evidence="7">Catalyzes the formation of phosphoribosylamine from phosphoribosylpyrophosphate (PRPP) and glutamine.</text>
</comment>
<dbReference type="InterPro" id="IPR029057">
    <property type="entry name" value="PRTase-like"/>
</dbReference>
<feature type="binding site" evidence="7 10">
    <location>
        <position position="346"/>
    </location>
    <ligand>
        <name>Mg(2+)</name>
        <dbReference type="ChEBI" id="CHEBI:18420"/>
    </ligand>
</feature>
<feature type="binding site" evidence="7 10">
    <location>
        <position position="283"/>
    </location>
    <ligand>
        <name>Mg(2+)</name>
        <dbReference type="ChEBI" id="CHEBI:18420"/>
    </ligand>
</feature>
<comment type="cofactor">
    <cofactor evidence="7 10">
        <name>Mg(2+)</name>
        <dbReference type="ChEBI" id="CHEBI:18420"/>
    </cofactor>
    <text evidence="7 10">Binds 1 Mg(2+) ion per subunit.</text>
</comment>
<gene>
    <name evidence="7" type="primary">purF</name>
    <name evidence="12" type="ORF">B9N56_07510</name>
</gene>
<dbReference type="CDD" id="cd00715">
    <property type="entry name" value="GPATase_N"/>
    <property type="match status" value="1"/>
</dbReference>
<feature type="binding site" evidence="7 11">
    <location>
        <position position="236"/>
    </location>
    <ligand>
        <name>[4Fe-4S] cluster</name>
        <dbReference type="ChEBI" id="CHEBI:49883"/>
    </ligand>
</feature>
<evidence type="ECO:0000256" key="6">
    <source>
        <dbReference type="ARBA" id="ARBA00022962"/>
    </source>
</evidence>
<feature type="binding site" evidence="7 11">
    <location>
        <position position="433"/>
    </location>
    <ligand>
        <name>[4Fe-4S] cluster</name>
        <dbReference type="ChEBI" id="CHEBI:49883"/>
    </ligand>
</feature>
<dbReference type="CDD" id="cd06223">
    <property type="entry name" value="PRTases_typeI"/>
    <property type="match status" value="1"/>
</dbReference>
<dbReference type="Pfam" id="PF13537">
    <property type="entry name" value="GATase_7"/>
    <property type="match status" value="1"/>
</dbReference>
<dbReference type="SUPFAM" id="SSF53271">
    <property type="entry name" value="PRTase-like"/>
    <property type="match status" value="1"/>
</dbReference>
<dbReference type="InterPro" id="IPR035584">
    <property type="entry name" value="PurF_N"/>
</dbReference>
<keyword evidence="5 7" id="KW-0658">Purine biosynthesis</keyword>
<keyword evidence="7 11" id="KW-0411">Iron-sulfur</keyword>
<protein>
    <recommendedName>
        <fullName evidence="7">Amidophosphoribosyltransferase</fullName>
        <shortName evidence="7">ATase</shortName>
        <ecNumber evidence="7">2.4.2.14</ecNumber>
    </recommendedName>
    <alternativeName>
        <fullName evidence="7">Glutamine phosphoribosylpyrophosphate amidotransferase</fullName>
        <shortName evidence="7">GPATase</shortName>
    </alternativeName>
</protein>
<dbReference type="InterPro" id="IPR017932">
    <property type="entry name" value="GATase_2_dom"/>
</dbReference>
<dbReference type="GO" id="GO:0006189">
    <property type="term" value="P:'de novo' IMP biosynthetic process"/>
    <property type="evidence" value="ECO:0007669"/>
    <property type="project" value="UniProtKB-UniRule"/>
</dbReference>
<dbReference type="Gene3D" id="3.60.20.10">
    <property type="entry name" value="Glutamine Phosphoribosylpyrophosphate, subunit 1, domain 1"/>
    <property type="match status" value="1"/>
</dbReference>
<organism evidence="12 13">
    <name type="scientific">Finegoldia magna</name>
    <name type="common">Peptostreptococcus magnus</name>
    <dbReference type="NCBI Taxonomy" id="1260"/>
    <lineage>
        <taxon>Bacteria</taxon>
        <taxon>Bacillati</taxon>
        <taxon>Bacillota</taxon>
        <taxon>Tissierellia</taxon>
        <taxon>Tissierellales</taxon>
        <taxon>Peptoniphilaceae</taxon>
        <taxon>Finegoldia</taxon>
    </lineage>
</organism>
<feature type="binding site" evidence="7 11">
    <location>
        <position position="382"/>
    </location>
    <ligand>
        <name>[4Fe-4S] cluster</name>
        <dbReference type="ChEBI" id="CHEBI:49883"/>
    </ligand>
</feature>